<feature type="region of interest" description="Disordered" evidence="1">
    <location>
        <begin position="411"/>
        <end position="433"/>
    </location>
</feature>
<gene>
    <name evidence="3" type="ordered locus">HBZC1_p0320</name>
</gene>
<keyword evidence="4" id="KW-1185">Reference proteome</keyword>
<dbReference type="AlphaFoldDB" id="F8KUH7"/>
<dbReference type="PANTHER" id="PTHR48102">
    <property type="entry name" value="ATP-DEPENDENT CLP PROTEASE ATP-BINDING SUBUNIT CLPX-LIKE, MITOCHONDRIAL-RELATED"/>
    <property type="match status" value="1"/>
</dbReference>
<keyword evidence="3" id="KW-0067">ATP-binding</keyword>
<reference evidence="3 4" key="1">
    <citation type="journal article" date="2011" name="J. Bacteriol.">
        <title>Genome sequence of Helicobacter bizzozeronii strain CIII-1, an isolate from human gastric mucosa.</title>
        <authorList>
            <person name="Schott T."/>
            <person name="Rossi M."/>
            <person name="Hanninen M.L."/>
        </authorList>
    </citation>
    <scope>NUCLEOTIDE SEQUENCE [LARGE SCALE GENOMIC DNA]</scope>
    <source>
        <strain evidence="3 4">CIII-1</strain>
        <plasmid evidence="3">phbz1</plasmid>
    </source>
</reference>
<dbReference type="Gene3D" id="3.40.50.300">
    <property type="entry name" value="P-loop containing nucleotide triphosphate hydrolases"/>
    <property type="match status" value="1"/>
</dbReference>
<dbReference type="GO" id="GO:0008233">
    <property type="term" value="F:peptidase activity"/>
    <property type="evidence" value="ECO:0007669"/>
    <property type="project" value="UniProtKB-KW"/>
</dbReference>
<feature type="compositionally biased region" description="Polar residues" evidence="1">
    <location>
        <begin position="418"/>
        <end position="433"/>
    </location>
</feature>
<keyword evidence="3" id="KW-0547">Nucleotide-binding</keyword>
<dbReference type="InterPro" id="IPR003959">
    <property type="entry name" value="ATPase_AAA_core"/>
</dbReference>
<keyword evidence="3" id="KW-0645">Protease</keyword>
<geneLocation type="plasmid" evidence="3 4">
    <name>phbz1</name>
</geneLocation>
<evidence type="ECO:0000259" key="2">
    <source>
        <dbReference type="SMART" id="SM00382"/>
    </source>
</evidence>
<dbReference type="EMBL" id="FR871758">
    <property type="protein sequence ID" value="CCB80912.1"/>
    <property type="molecule type" value="Genomic_DNA"/>
</dbReference>
<evidence type="ECO:0000256" key="1">
    <source>
        <dbReference type="SAM" id="MobiDB-lite"/>
    </source>
</evidence>
<organism evidence="3 4">
    <name type="scientific">Helicobacter bizzozeronii (strain CIII-1)</name>
    <dbReference type="NCBI Taxonomy" id="1002804"/>
    <lineage>
        <taxon>Bacteria</taxon>
        <taxon>Pseudomonadati</taxon>
        <taxon>Campylobacterota</taxon>
        <taxon>Epsilonproteobacteria</taxon>
        <taxon>Campylobacterales</taxon>
        <taxon>Helicobacteraceae</taxon>
        <taxon>Helicobacter</taxon>
    </lineage>
</organism>
<accession>F8KUH7</accession>
<dbReference type="GO" id="GO:0005524">
    <property type="term" value="F:ATP binding"/>
    <property type="evidence" value="ECO:0007669"/>
    <property type="project" value="UniProtKB-KW"/>
</dbReference>
<sequence>MQEVGYYDLKEFLILKGVRYDLEKRISKRIFNDCGLLPKSYAFDFEQERQAYVKTLLKKQGRIAGVDAYAFPKEGEQKAVIKIDFGQIAQDCGGYWFFPRICKERQNTEPKQLFSNSAQIEKFICGCFSFSKQICDYAIKQYLKRGYGGLFGDLKIPFKAFKQDLLGVFKDHNFKLPKTLCQLEPYCVDGDLVFAITPSHAKKTGLSKQSIDCFYKLATQEENKADLSCLINILCGKRLGFTPSHKEKRLMRLRLERDCGLLEPACTPKDRWSLEKALKDANIPFARVLTSQKERCYYFPIGFKLWACARLKDVFKKKEFASTLEALYEQLLHKGQGTLLTDLKESSKPDAFWSCVQALLSHVQLPMRSVVQKEGWHMDKSSDFFSLALLLNQKPTPEGEIRQLLMLQDSSETKESHATQQATSTTNSKNNQNAQRIAQLRKEIQKLQEEVDAKEILSDEDYLDWGAKNNEICIKANEIKFLERGLDPFVCLYDDFPEPKHIYAPKEIAQHLSGVSGQEKAKKALCVILSDHYARFHDQPCMPKTNMLLIGPSGSGKTFMTTTLLKKLGIAYHIVDASSLTPAGWRGEDVLNIFVGLYQSAGKDIEKAQKGVIFLDEVDKLGVDADDERFKTQVQNEFLKLMEGHDLTFKYDDKSITLKTNDILFIFAGYFKDLYTSLNTATKPQCSIGFMNTAPTASSQPPQEVSSQDLERCGLSKEFIGRIGLRVVLEPVNPQMLADAIIQELKPFQDCFLEHGSVLEINKEAQEMLIAQAIEEGTGMRAIKTLLSQVIHPLRFGIEAWRGYKCLITAEVLSHKKEPTKIALNVPKNG</sequence>
<dbReference type="InterPro" id="IPR050052">
    <property type="entry name" value="ATP-dep_Clp_protease_ClpX"/>
</dbReference>
<keyword evidence="3" id="KW-0378">Hydrolase</keyword>
<name>F8KUH7_HELBC</name>
<keyword evidence="3" id="KW-0614">Plasmid</keyword>
<feature type="domain" description="AAA+ ATPase" evidence="2">
    <location>
        <begin position="543"/>
        <end position="695"/>
    </location>
</feature>
<evidence type="ECO:0000313" key="3">
    <source>
        <dbReference type="EMBL" id="CCB80912.1"/>
    </source>
</evidence>
<dbReference type="KEGG" id="hbi:HBZC1_p0320"/>
<dbReference type="HOGENOM" id="CLU_341541_0_0_7"/>
<dbReference type="Proteomes" id="UP000008387">
    <property type="component" value="Plasmid phbz1"/>
</dbReference>
<dbReference type="Gene3D" id="1.10.8.60">
    <property type="match status" value="1"/>
</dbReference>
<dbReference type="SUPFAM" id="SSF52540">
    <property type="entry name" value="P-loop containing nucleoside triphosphate hydrolases"/>
    <property type="match status" value="1"/>
</dbReference>
<dbReference type="InterPro" id="IPR003593">
    <property type="entry name" value="AAA+_ATPase"/>
</dbReference>
<dbReference type="Pfam" id="PF07724">
    <property type="entry name" value="AAA_2"/>
    <property type="match status" value="1"/>
</dbReference>
<protein>
    <submittedName>
        <fullName evidence="3">ATP-dependent Clp protease ATP-binding subunit ClpX</fullName>
    </submittedName>
</protein>
<dbReference type="PANTHER" id="PTHR48102:SF7">
    <property type="entry name" value="ATP-DEPENDENT CLP PROTEASE ATP-BINDING SUBUNIT CLPX-LIKE, MITOCHONDRIAL"/>
    <property type="match status" value="1"/>
</dbReference>
<dbReference type="GO" id="GO:0051603">
    <property type="term" value="P:proteolysis involved in protein catabolic process"/>
    <property type="evidence" value="ECO:0007669"/>
    <property type="project" value="TreeGrafter"/>
</dbReference>
<evidence type="ECO:0000313" key="4">
    <source>
        <dbReference type="Proteomes" id="UP000008387"/>
    </source>
</evidence>
<dbReference type="SMART" id="SM00382">
    <property type="entry name" value="AAA"/>
    <property type="match status" value="1"/>
</dbReference>
<dbReference type="InterPro" id="IPR027417">
    <property type="entry name" value="P-loop_NTPase"/>
</dbReference>
<dbReference type="RefSeq" id="WP_013882019.1">
    <property type="nucleotide sequence ID" value="NC_015670.1"/>
</dbReference>
<proteinExistence type="predicted"/>
<dbReference type="eggNOG" id="COG1219">
    <property type="taxonomic scope" value="Bacteria"/>
</dbReference>
<dbReference type="GO" id="GO:0016887">
    <property type="term" value="F:ATP hydrolysis activity"/>
    <property type="evidence" value="ECO:0007669"/>
    <property type="project" value="InterPro"/>
</dbReference>